<reference evidence="1 2" key="1">
    <citation type="submission" date="2018-02" db="EMBL/GenBank/DDBJ databases">
        <title>The draft genome of Sphingobacterium sp. 5JN-11.</title>
        <authorList>
            <person name="Liu L."/>
            <person name="Li L."/>
            <person name="Liang L."/>
            <person name="Zhang X."/>
            <person name="Wang T."/>
        </authorList>
    </citation>
    <scope>NUCLEOTIDE SEQUENCE [LARGE SCALE GENOMIC DNA]</scope>
    <source>
        <strain evidence="1 2">5JN-11</strain>
    </source>
</reference>
<comment type="caution">
    <text evidence="1">The sequence shown here is derived from an EMBL/GenBank/DDBJ whole genome shotgun (WGS) entry which is preliminary data.</text>
</comment>
<organism evidence="1 2">
    <name type="scientific">Sphingobacterium haloxyli</name>
    <dbReference type="NCBI Taxonomy" id="2100533"/>
    <lineage>
        <taxon>Bacteria</taxon>
        <taxon>Pseudomonadati</taxon>
        <taxon>Bacteroidota</taxon>
        <taxon>Sphingobacteriia</taxon>
        <taxon>Sphingobacteriales</taxon>
        <taxon>Sphingobacteriaceae</taxon>
        <taxon>Sphingobacterium</taxon>
    </lineage>
</organism>
<dbReference type="AlphaFoldDB" id="A0A2S9J8U9"/>
<dbReference type="RefSeq" id="WP_105715056.1">
    <property type="nucleotide sequence ID" value="NZ_PVBQ01000001.1"/>
</dbReference>
<dbReference type="EMBL" id="PVBQ01000001">
    <property type="protein sequence ID" value="PRD49216.1"/>
    <property type="molecule type" value="Genomic_DNA"/>
</dbReference>
<evidence type="ECO:0000313" key="1">
    <source>
        <dbReference type="EMBL" id="PRD49216.1"/>
    </source>
</evidence>
<accession>A0A2S9J8U9</accession>
<evidence type="ECO:0000313" key="2">
    <source>
        <dbReference type="Proteomes" id="UP000239711"/>
    </source>
</evidence>
<keyword evidence="2" id="KW-1185">Reference proteome</keyword>
<gene>
    <name evidence="1" type="ORF">C5745_00835</name>
</gene>
<dbReference type="Proteomes" id="UP000239711">
    <property type="component" value="Unassembled WGS sequence"/>
</dbReference>
<name>A0A2S9J8U9_9SPHI</name>
<protein>
    <submittedName>
        <fullName evidence="1">Uncharacterized protein</fullName>
    </submittedName>
</protein>
<proteinExistence type="predicted"/>
<sequence length="286" mass="32970">MNWWIRECWGNRWLFPFIFFVSVTNCSSAQYLVYPDSVPVQTIRLPLPYLKSGTVQDYITDIQYFSLEIKEKADIIDRVSDIAINSDRIILHSNVFAKNAVNSSVFIYDTQGNLKHRLSTKDDFQSSSLNEIKPWRLGFLARSVHDAIELDTSGQWNKTPNPINDMGDSLCMDNSTWYYRSFRERDSGLPKIGLYLDAIPHIRYSAQTKPALTGELNTPLSPYFKQANIAYCTFSFSTEIFELSDKNISQVYKLILPLDYTPDTAQFRSVKDATEKSIRFKIPKCC</sequence>